<dbReference type="EMBL" id="VGJX01000241">
    <property type="protein sequence ID" value="MBM3274525.1"/>
    <property type="molecule type" value="Genomic_DNA"/>
</dbReference>
<evidence type="ECO:0000313" key="1">
    <source>
        <dbReference type="EMBL" id="MBM3274525.1"/>
    </source>
</evidence>
<proteinExistence type="predicted"/>
<reference evidence="1 2" key="1">
    <citation type="submission" date="2019-03" db="EMBL/GenBank/DDBJ databases">
        <title>Lake Tanganyika Metagenome-Assembled Genomes (MAGs).</title>
        <authorList>
            <person name="Tran P."/>
        </authorList>
    </citation>
    <scope>NUCLEOTIDE SEQUENCE [LARGE SCALE GENOMIC DNA]</scope>
    <source>
        <strain evidence="1">K_DeepCast_65m_m2_236</strain>
    </source>
</reference>
<sequence>MGDLGQPGSGGGGVMHQFSEDLCWAESQADAPYWWPLYKDAFPSLVHMERVKKDGWAQRGGIDRLLVLESGKTLHVEEKARRKYYPDVALEHWSNYERQIPGWIEKDLATDYFCYVWVPKAQGVLFPFHTLRKAWLTNRESWMKQAEYRQNGFYIAKSPNPGYTTYSTCVPLPIISAAVKDAMKVSWSSMPDPAPPVNAPDPVRAAVEVFQGRLFVTADCPQRAPISGHRQRAGPI</sequence>
<accession>A0A937X544</accession>
<comment type="caution">
    <text evidence="1">The sequence shown here is derived from an EMBL/GenBank/DDBJ whole genome shotgun (WGS) entry which is preliminary data.</text>
</comment>
<evidence type="ECO:0000313" key="2">
    <source>
        <dbReference type="Proteomes" id="UP000703893"/>
    </source>
</evidence>
<name>A0A937X544_9BACT</name>
<gene>
    <name evidence="1" type="ORF">FJZ00_05200</name>
</gene>
<organism evidence="1 2">
    <name type="scientific">Candidatus Tanganyikabacteria bacterium</name>
    <dbReference type="NCBI Taxonomy" id="2961651"/>
    <lineage>
        <taxon>Bacteria</taxon>
        <taxon>Bacillati</taxon>
        <taxon>Candidatus Sericytochromatia</taxon>
        <taxon>Candidatus Tanganyikabacteria</taxon>
    </lineage>
</organism>
<protein>
    <submittedName>
        <fullName evidence="1">Uncharacterized protein</fullName>
    </submittedName>
</protein>
<dbReference type="Proteomes" id="UP000703893">
    <property type="component" value="Unassembled WGS sequence"/>
</dbReference>
<dbReference type="AlphaFoldDB" id="A0A937X544"/>